<dbReference type="GO" id="GO:0070382">
    <property type="term" value="C:exocytic vesicle"/>
    <property type="evidence" value="ECO:0007669"/>
    <property type="project" value="TreeGrafter"/>
</dbReference>
<feature type="region of interest" description="Disordered" evidence="2">
    <location>
        <begin position="1"/>
        <end position="24"/>
    </location>
</feature>
<gene>
    <name evidence="5" type="primary">LOC110214078</name>
</gene>
<dbReference type="SMART" id="SM00239">
    <property type="entry name" value="C2"/>
    <property type="match status" value="2"/>
</dbReference>
<dbReference type="GO" id="GO:0006906">
    <property type="term" value="P:vesicle fusion"/>
    <property type="evidence" value="ECO:0007669"/>
    <property type="project" value="TreeGrafter"/>
</dbReference>
<protein>
    <submittedName>
        <fullName evidence="5">Synaptotagmin-7-like isoform X1</fullName>
    </submittedName>
</protein>
<evidence type="ECO:0000256" key="1">
    <source>
        <dbReference type="ARBA" id="ARBA00006996"/>
    </source>
</evidence>
<dbReference type="InParanoid" id="A0A6P5L435"/>
<organism evidence="4 5">
    <name type="scientific">Phascolarctos cinereus</name>
    <name type="common">Koala</name>
    <dbReference type="NCBI Taxonomy" id="38626"/>
    <lineage>
        <taxon>Eukaryota</taxon>
        <taxon>Metazoa</taxon>
        <taxon>Chordata</taxon>
        <taxon>Craniata</taxon>
        <taxon>Vertebrata</taxon>
        <taxon>Euteleostomi</taxon>
        <taxon>Mammalia</taxon>
        <taxon>Metatheria</taxon>
        <taxon>Diprotodontia</taxon>
        <taxon>Phascolarctidae</taxon>
        <taxon>Phascolarctos</taxon>
    </lineage>
</organism>
<dbReference type="GO" id="GO:0000149">
    <property type="term" value="F:SNARE binding"/>
    <property type="evidence" value="ECO:0007669"/>
    <property type="project" value="TreeGrafter"/>
</dbReference>
<evidence type="ECO:0000256" key="2">
    <source>
        <dbReference type="SAM" id="MobiDB-lite"/>
    </source>
</evidence>
<dbReference type="Proteomes" id="UP000515140">
    <property type="component" value="Unplaced"/>
</dbReference>
<feature type="domain" description="C2" evidence="3">
    <location>
        <begin position="303"/>
        <end position="438"/>
    </location>
</feature>
<dbReference type="Gene3D" id="2.60.40.150">
    <property type="entry name" value="C2 domain"/>
    <property type="match status" value="2"/>
</dbReference>
<comment type="similarity">
    <text evidence="1">Belongs to the synaptotagmin family.</text>
</comment>
<dbReference type="GO" id="GO:0098793">
    <property type="term" value="C:presynapse"/>
    <property type="evidence" value="ECO:0007669"/>
    <property type="project" value="GOC"/>
</dbReference>
<feature type="region of interest" description="Disordered" evidence="2">
    <location>
        <begin position="437"/>
        <end position="460"/>
    </location>
</feature>
<dbReference type="RefSeq" id="XP_020850386.1">
    <property type="nucleotide sequence ID" value="XM_020994727.1"/>
</dbReference>
<dbReference type="GO" id="GO:0030276">
    <property type="term" value="F:clathrin binding"/>
    <property type="evidence" value="ECO:0007669"/>
    <property type="project" value="TreeGrafter"/>
</dbReference>
<proteinExistence type="inferred from homology"/>
<dbReference type="SUPFAM" id="SSF49562">
    <property type="entry name" value="C2 domain (Calcium/lipid-binding domain, CaLB)"/>
    <property type="match status" value="2"/>
</dbReference>
<dbReference type="InterPro" id="IPR000008">
    <property type="entry name" value="C2_dom"/>
</dbReference>
<dbReference type="GO" id="GO:0005886">
    <property type="term" value="C:plasma membrane"/>
    <property type="evidence" value="ECO:0007669"/>
    <property type="project" value="TreeGrafter"/>
</dbReference>
<dbReference type="KEGG" id="pcw:110214078"/>
<dbReference type="AlphaFoldDB" id="A0A6P5L435"/>
<dbReference type="GO" id="GO:0048791">
    <property type="term" value="P:calcium ion-regulated exocytosis of neurotransmitter"/>
    <property type="evidence" value="ECO:0007669"/>
    <property type="project" value="TreeGrafter"/>
</dbReference>
<dbReference type="GO" id="GO:0001786">
    <property type="term" value="F:phosphatidylserine binding"/>
    <property type="evidence" value="ECO:0007669"/>
    <property type="project" value="TreeGrafter"/>
</dbReference>
<evidence type="ECO:0000259" key="3">
    <source>
        <dbReference type="PROSITE" id="PS50004"/>
    </source>
</evidence>
<dbReference type="PANTHER" id="PTHR10024">
    <property type="entry name" value="SYNAPTOTAGMIN"/>
    <property type="match status" value="1"/>
</dbReference>
<sequence length="460" mass="50715">MSMPAAGSWPRAPQAPGNPHHEQEAVSPQVFLGAGCTVLFSSLLLGCGFCWRWRQSPANLPTPAMVQVWKAVARSEPLAVSVQPHYQSLEAWEPPSQSPMAQVSSSPQPPEPPNFLSISKKKQRKPMARVSSLEWPRSLSASRSLPGHSQPRLSFSLGYSPVEEELIVTGIRASELPQGSLPGRGCYVKLYLVPSRTGHQKTALQPPGPTVEFHERFSFQGCTPQVVRAQALQMAVYSRDFPGLRNNFVAEVFFPCAQVASDSLSGCLVSYTRELSTIKSKMQKSHSSQDLLVPGLRTPWMGSHGQLFLLLQYQATAHRIKVLVRKAENLHSLGQLPGHREHSVVIGLYQDGQLLDSRETQAIVGRSPVWNAPFLFSLPAGDLHEQSLFFQFTVMQRHLLTRTVTLGWVQIGPEAPAAGRAHWWDMYQHSLQESAQWHPLCPGKPDPPRAAASGSGTRNS</sequence>
<keyword evidence="4" id="KW-1185">Reference proteome</keyword>
<feature type="domain" description="C2" evidence="3">
    <location>
        <begin position="149"/>
        <end position="271"/>
    </location>
</feature>
<dbReference type="GeneID" id="110214078"/>
<dbReference type="GO" id="GO:0030424">
    <property type="term" value="C:axon"/>
    <property type="evidence" value="ECO:0007669"/>
    <property type="project" value="TreeGrafter"/>
</dbReference>
<dbReference type="GO" id="GO:0005509">
    <property type="term" value="F:calcium ion binding"/>
    <property type="evidence" value="ECO:0007669"/>
    <property type="project" value="TreeGrafter"/>
</dbReference>
<dbReference type="PANTHER" id="PTHR10024:SF351">
    <property type="entry name" value="SYNAPTOTAGMIN-4-LIKE"/>
    <property type="match status" value="1"/>
</dbReference>
<dbReference type="InterPro" id="IPR035892">
    <property type="entry name" value="C2_domain_sf"/>
</dbReference>
<dbReference type="Pfam" id="PF00168">
    <property type="entry name" value="C2"/>
    <property type="match status" value="2"/>
</dbReference>
<dbReference type="PROSITE" id="PS50004">
    <property type="entry name" value="C2"/>
    <property type="match status" value="2"/>
</dbReference>
<dbReference type="GO" id="GO:0005544">
    <property type="term" value="F:calcium-dependent phospholipid binding"/>
    <property type="evidence" value="ECO:0007669"/>
    <property type="project" value="TreeGrafter"/>
</dbReference>
<feature type="region of interest" description="Disordered" evidence="2">
    <location>
        <begin position="92"/>
        <end position="126"/>
    </location>
</feature>
<accession>A0A6P5L435</accession>
<name>A0A6P5L435_PHACI</name>
<reference evidence="5" key="1">
    <citation type="submission" date="2025-08" db="UniProtKB">
        <authorList>
            <consortium name="RefSeq"/>
        </authorList>
    </citation>
    <scope>IDENTIFICATION</scope>
    <source>
        <tissue evidence="5">Spleen</tissue>
    </source>
</reference>
<evidence type="ECO:0000313" key="5">
    <source>
        <dbReference type="RefSeq" id="XP_020850386.1"/>
    </source>
</evidence>
<evidence type="ECO:0000313" key="4">
    <source>
        <dbReference type="Proteomes" id="UP000515140"/>
    </source>
</evidence>